<evidence type="ECO:0000256" key="4">
    <source>
        <dbReference type="ARBA" id="ARBA00022989"/>
    </source>
</evidence>
<feature type="transmembrane region" description="Helical" evidence="6">
    <location>
        <begin position="393"/>
        <end position="412"/>
    </location>
</feature>
<organism evidence="8 9">
    <name type="scientific">Streptomyces scabichelini</name>
    <dbReference type="NCBI Taxonomy" id="2711217"/>
    <lineage>
        <taxon>Bacteria</taxon>
        <taxon>Bacillati</taxon>
        <taxon>Actinomycetota</taxon>
        <taxon>Actinomycetes</taxon>
        <taxon>Kitasatosporales</taxon>
        <taxon>Streptomycetaceae</taxon>
        <taxon>Streptomyces</taxon>
    </lineage>
</organism>
<feature type="transmembrane region" description="Helical" evidence="6">
    <location>
        <begin position="303"/>
        <end position="323"/>
    </location>
</feature>
<evidence type="ECO:0000259" key="7">
    <source>
        <dbReference type="PROSITE" id="PS50850"/>
    </source>
</evidence>
<dbReference type="RefSeq" id="WP_165254190.1">
    <property type="nucleotide sequence ID" value="NZ_JAAKZY010000002.1"/>
</dbReference>
<feature type="transmembrane region" description="Helical" evidence="6">
    <location>
        <begin position="329"/>
        <end position="350"/>
    </location>
</feature>
<evidence type="ECO:0000313" key="9">
    <source>
        <dbReference type="Proteomes" id="UP000472335"/>
    </source>
</evidence>
<accession>A0A6G4UX28</accession>
<dbReference type="GO" id="GO:0022857">
    <property type="term" value="F:transmembrane transporter activity"/>
    <property type="evidence" value="ECO:0007669"/>
    <property type="project" value="InterPro"/>
</dbReference>
<reference evidence="8 9" key="1">
    <citation type="submission" date="2020-02" db="EMBL/GenBank/DDBJ databases">
        <title>Whole-genome analyses of novel actinobacteria.</title>
        <authorList>
            <person name="Sahin N."/>
            <person name="Gencbay T."/>
        </authorList>
    </citation>
    <scope>NUCLEOTIDE SEQUENCE [LARGE SCALE GENOMIC DNA]</scope>
    <source>
        <strain evidence="8 9">HC44</strain>
    </source>
</reference>
<feature type="transmembrane region" description="Helical" evidence="6">
    <location>
        <begin position="273"/>
        <end position="296"/>
    </location>
</feature>
<feature type="transmembrane region" description="Helical" evidence="6">
    <location>
        <begin position="187"/>
        <end position="207"/>
    </location>
</feature>
<dbReference type="GO" id="GO:0005886">
    <property type="term" value="C:plasma membrane"/>
    <property type="evidence" value="ECO:0007669"/>
    <property type="project" value="UniProtKB-SubCell"/>
</dbReference>
<evidence type="ECO:0000256" key="2">
    <source>
        <dbReference type="ARBA" id="ARBA00022475"/>
    </source>
</evidence>
<comment type="caution">
    <text evidence="8">The sequence shown here is derived from an EMBL/GenBank/DDBJ whole genome shotgun (WGS) entry which is preliminary data.</text>
</comment>
<dbReference type="InterPro" id="IPR036259">
    <property type="entry name" value="MFS_trans_sf"/>
</dbReference>
<comment type="subcellular location">
    <subcellularLocation>
        <location evidence="1">Cell membrane</location>
        <topology evidence="1">Multi-pass membrane protein</topology>
    </subcellularLocation>
</comment>
<feature type="transmembrane region" description="Helical" evidence="6">
    <location>
        <begin position="63"/>
        <end position="86"/>
    </location>
</feature>
<dbReference type="PROSITE" id="PS50850">
    <property type="entry name" value="MFS"/>
    <property type="match status" value="1"/>
</dbReference>
<protein>
    <submittedName>
        <fullName evidence="8">MFS transporter</fullName>
    </submittedName>
</protein>
<evidence type="ECO:0000256" key="3">
    <source>
        <dbReference type="ARBA" id="ARBA00022692"/>
    </source>
</evidence>
<feature type="transmembrane region" description="Helical" evidence="6">
    <location>
        <begin position="121"/>
        <end position="141"/>
    </location>
</feature>
<sequence>MTTDEARSTPRPADAVPSYSLRALFRVPGYRYLCVSSFVWHTTRWGGLFTTSYLLAQLSGSPILNQVVGALVFLPMLVGGFVAGVISDRLDRRKLVRRVQLALIPIQFAMFGLVQSGRVEIWMTLPFMFALGIGGLVNMTAQRPLIYETVGPRFAGQAMTIESTAQAGSAMFGTLAGGALIEHVGMGAGFAGMGILLCISAALLRLVPSPRYATPRDPEARVSIAAQAVASVRLARRSRRLMATLGVTVAMNLFMFGYIPLVPLVADEFSADAVLAGALGAAAGGGQILCGVVLSTRPLLRRGLVFAVGSMVALLGLFCFSMAPLYQLAFLALFVAGTGQAAFASMQSLLAIESAHETERGVALGVLSTAIGAMPIGMVVIGASAELLGTRNALMVSSLIGMAAVLTVVLRLRDLLSAAPETALRPSPGA</sequence>
<keyword evidence="4 6" id="KW-1133">Transmembrane helix</keyword>
<dbReference type="Proteomes" id="UP000472335">
    <property type="component" value="Unassembled WGS sequence"/>
</dbReference>
<keyword evidence="5 6" id="KW-0472">Membrane</keyword>
<feature type="transmembrane region" description="Helical" evidence="6">
    <location>
        <begin position="241"/>
        <end position="261"/>
    </location>
</feature>
<feature type="transmembrane region" description="Helical" evidence="6">
    <location>
        <begin position="362"/>
        <end position="381"/>
    </location>
</feature>
<evidence type="ECO:0000313" key="8">
    <source>
        <dbReference type="EMBL" id="NGO06266.1"/>
    </source>
</evidence>
<dbReference type="PANTHER" id="PTHR23513:SF11">
    <property type="entry name" value="STAPHYLOFERRIN A TRANSPORTER"/>
    <property type="match status" value="1"/>
</dbReference>
<evidence type="ECO:0000256" key="6">
    <source>
        <dbReference type="SAM" id="Phobius"/>
    </source>
</evidence>
<evidence type="ECO:0000256" key="1">
    <source>
        <dbReference type="ARBA" id="ARBA00004651"/>
    </source>
</evidence>
<gene>
    <name evidence="8" type="ORF">G5C60_00845</name>
</gene>
<proteinExistence type="predicted"/>
<dbReference type="EMBL" id="JAAKZY010000002">
    <property type="protein sequence ID" value="NGO06266.1"/>
    <property type="molecule type" value="Genomic_DNA"/>
</dbReference>
<keyword evidence="2" id="KW-1003">Cell membrane</keyword>
<dbReference type="AlphaFoldDB" id="A0A6G4UX28"/>
<dbReference type="PANTHER" id="PTHR23513">
    <property type="entry name" value="INTEGRAL MEMBRANE EFFLUX PROTEIN-RELATED"/>
    <property type="match status" value="1"/>
</dbReference>
<dbReference type="CDD" id="cd06173">
    <property type="entry name" value="MFS_MefA_like"/>
    <property type="match status" value="1"/>
</dbReference>
<dbReference type="SUPFAM" id="SSF103473">
    <property type="entry name" value="MFS general substrate transporter"/>
    <property type="match status" value="1"/>
</dbReference>
<dbReference type="InterPro" id="IPR011701">
    <property type="entry name" value="MFS"/>
</dbReference>
<dbReference type="Gene3D" id="1.20.1250.20">
    <property type="entry name" value="MFS general substrate transporter like domains"/>
    <property type="match status" value="2"/>
</dbReference>
<keyword evidence="9" id="KW-1185">Reference proteome</keyword>
<name>A0A6G4UX28_9ACTN</name>
<evidence type="ECO:0000256" key="5">
    <source>
        <dbReference type="ARBA" id="ARBA00023136"/>
    </source>
</evidence>
<dbReference type="InterPro" id="IPR020846">
    <property type="entry name" value="MFS_dom"/>
</dbReference>
<dbReference type="Pfam" id="PF07690">
    <property type="entry name" value="MFS_1"/>
    <property type="match status" value="1"/>
</dbReference>
<keyword evidence="3 6" id="KW-0812">Transmembrane</keyword>
<feature type="domain" description="Major facilitator superfamily (MFS) profile" evidence="7">
    <location>
        <begin position="1"/>
        <end position="416"/>
    </location>
</feature>